<name>A0AA36N960_9DINO</name>
<proteinExistence type="predicted"/>
<dbReference type="Proteomes" id="UP001178507">
    <property type="component" value="Unassembled WGS sequence"/>
</dbReference>
<protein>
    <submittedName>
        <fullName evidence="2">Uncharacterized protein</fullName>
    </submittedName>
</protein>
<accession>A0AA36N960</accession>
<organism evidence="2 3">
    <name type="scientific">Effrenium voratum</name>
    <dbReference type="NCBI Taxonomy" id="2562239"/>
    <lineage>
        <taxon>Eukaryota</taxon>
        <taxon>Sar</taxon>
        <taxon>Alveolata</taxon>
        <taxon>Dinophyceae</taxon>
        <taxon>Suessiales</taxon>
        <taxon>Symbiodiniaceae</taxon>
        <taxon>Effrenium</taxon>
    </lineage>
</organism>
<evidence type="ECO:0000256" key="1">
    <source>
        <dbReference type="SAM" id="Phobius"/>
    </source>
</evidence>
<sequence>MSAHRASVVPEVKDGIVKVLGSKFLVGLGNLAFPIFVVHGPLGQIFYKKVIATKLFGGTMMSLFGPQFFYAYLAIVLVAAWVLQKAFLTNKQVSNLSGKMVDKLSKLF</sequence>
<feature type="transmembrane region" description="Helical" evidence="1">
    <location>
        <begin position="24"/>
        <end position="47"/>
    </location>
</feature>
<keyword evidence="1" id="KW-1133">Transmembrane helix</keyword>
<dbReference type="EMBL" id="CAUJNA010003505">
    <property type="protein sequence ID" value="CAJ1403670.1"/>
    <property type="molecule type" value="Genomic_DNA"/>
</dbReference>
<gene>
    <name evidence="2" type="ORF">EVOR1521_LOCUS26292</name>
</gene>
<dbReference type="AlphaFoldDB" id="A0AA36N960"/>
<comment type="caution">
    <text evidence="2">The sequence shown here is derived from an EMBL/GenBank/DDBJ whole genome shotgun (WGS) entry which is preliminary data.</text>
</comment>
<keyword evidence="1" id="KW-0472">Membrane</keyword>
<evidence type="ECO:0000313" key="3">
    <source>
        <dbReference type="Proteomes" id="UP001178507"/>
    </source>
</evidence>
<keyword evidence="1" id="KW-0812">Transmembrane</keyword>
<evidence type="ECO:0000313" key="2">
    <source>
        <dbReference type="EMBL" id="CAJ1403670.1"/>
    </source>
</evidence>
<keyword evidence="3" id="KW-1185">Reference proteome</keyword>
<reference evidence="2" key="1">
    <citation type="submission" date="2023-08" db="EMBL/GenBank/DDBJ databases">
        <authorList>
            <person name="Chen Y."/>
            <person name="Shah S."/>
            <person name="Dougan E. K."/>
            <person name="Thang M."/>
            <person name="Chan C."/>
        </authorList>
    </citation>
    <scope>NUCLEOTIDE SEQUENCE</scope>
</reference>
<feature type="transmembrane region" description="Helical" evidence="1">
    <location>
        <begin position="68"/>
        <end position="87"/>
    </location>
</feature>